<organism evidence="1 2">
    <name type="scientific">Zosterops borbonicus</name>
    <dbReference type="NCBI Taxonomy" id="364589"/>
    <lineage>
        <taxon>Eukaryota</taxon>
        <taxon>Metazoa</taxon>
        <taxon>Chordata</taxon>
        <taxon>Craniata</taxon>
        <taxon>Vertebrata</taxon>
        <taxon>Euteleostomi</taxon>
        <taxon>Archelosauria</taxon>
        <taxon>Archosauria</taxon>
        <taxon>Dinosauria</taxon>
        <taxon>Saurischia</taxon>
        <taxon>Theropoda</taxon>
        <taxon>Coelurosauria</taxon>
        <taxon>Aves</taxon>
        <taxon>Neognathae</taxon>
        <taxon>Neoaves</taxon>
        <taxon>Telluraves</taxon>
        <taxon>Australaves</taxon>
        <taxon>Passeriformes</taxon>
        <taxon>Sylvioidea</taxon>
        <taxon>Zosteropidae</taxon>
        <taxon>Zosterops</taxon>
    </lineage>
</organism>
<proteinExistence type="predicted"/>
<evidence type="ECO:0000313" key="2">
    <source>
        <dbReference type="Proteomes" id="UP000796761"/>
    </source>
</evidence>
<comment type="caution">
    <text evidence="1">The sequence shown here is derived from an EMBL/GenBank/DDBJ whole genome shotgun (WGS) entry which is preliminary data.</text>
</comment>
<evidence type="ECO:0000313" key="1">
    <source>
        <dbReference type="EMBL" id="TRZ20684.1"/>
    </source>
</evidence>
<dbReference type="AlphaFoldDB" id="A0A8K1GKH3"/>
<protein>
    <submittedName>
        <fullName evidence="1">Uncharacterized protein</fullName>
    </submittedName>
</protein>
<dbReference type="Proteomes" id="UP000796761">
    <property type="component" value="Unassembled WGS sequence"/>
</dbReference>
<dbReference type="EMBL" id="SWJQ01000142">
    <property type="protein sequence ID" value="TRZ20684.1"/>
    <property type="molecule type" value="Genomic_DNA"/>
</dbReference>
<dbReference type="OrthoDB" id="9400965at2759"/>
<gene>
    <name evidence="1" type="ORF">HGM15179_006408</name>
</gene>
<sequence>MREEKRGRITSSNLLVTHCFSCSPGYVWLSELQVHNAKTLNFSSSMSPNSVFRAALGLDSPAYVLGIAPTQVQDLALGLVKLHEVPTDPSPKPVKVPLDGIPYLQCVYCTTQRGGVDKPELVQSVFSQ</sequence>
<keyword evidence="2" id="KW-1185">Reference proteome</keyword>
<reference evidence="1" key="1">
    <citation type="submission" date="2019-04" db="EMBL/GenBank/DDBJ databases">
        <title>Genome assembly of Zosterops borbonicus 15179.</title>
        <authorList>
            <person name="Leroy T."/>
            <person name="Anselmetti Y."/>
            <person name="Tilak M.-K."/>
            <person name="Nabholz B."/>
        </authorList>
    </citation>
    <scope>NUCLEOTIDE SEQUENCE</scope>
    <source>
        <strain evidence="1">HGM_15179</strain>
        <tissue evidence="1">Muscle</tissue>
    </source>
</reference>
<name>A0A8K1GKH3_9PASS</name>
<accession>A0A8K1GKH3</accession>